<dbReference type="AlphaFoldDB" id="A0A917MMG4"/>
<reference evidence="3" key="1">
    <citation type="journal article" date="2014" name="Int. J. Syst. Evol. Microbiol.">
        <title>Complete genome sequence of Corynebacterium casei LMG S-19264T (=DSM 44701T), isolated from a smear-ripened cheese.</title>
        <authorList>
            <consortium name="US DOE Joint Genome Institute (JGI-PGF)"/>
            <person name="Walter F."/>
            <person name="Albersmeier A."/>
            <person name="Kalinowski J."/>
            <person name="Ruckert C."/>
        </authorList>
    </citation>
    <scope>NUCLEOTIDE SEQUENCE</scope>
    <source>
        <strain evidence="3">CGMCC 1.15794</strain>
    </source>
</reference>
<dbReference type="EMBL" id="BMJY01000014">
    <property type="protein sequence ID" value="GGH48365.1"/>
    <property type="molecule type" value="Genomic_DNA"/>
</dbReference>
<comment type="similarity">
    <text evidence="1">Belongs to the short-chain dehydrogenases/reductases (SDR) family.</text>
</comment>
<dbReference type="Pfam" id="PF13561">
    <property type="entry name" value="adh_short_C2"/>
    <property type="match status" value="1"/>
</dbReference>
<name>A0A917MMG4_9MICO</name>
<dbReference type="InterPro" id="IPR002347">
    <property type="entry name" value="SDR_fam"/>
</dbReference>
<dbReference type="PRINTS" id="PR00080">
    <property type="entry name" value="SDRFAMILY"/>
</dbReference>
<evidence type="ECO:0000313" key="3">
    <source>
        <dbReference type="EMBL" id="GGH48365.1"/>
    </source>
</evidence>
<dbReference type="FunFam" id="3.40.50.720:FF:000084">
    <property type="entry name" value="Short-chain dehydrogenase reductase"/>
    <property type="match status" value="1"/>
</dbReference>
<evidence type="ECO:0000256" key="1">
    <source>
        <dbReference type="ARBA" id="ARBA00006484"/>
    </source>
</evidence>
<evidence type="ECO:0000256" key="2">
    <source>
        <dbReference type="ARBA" id="ARBA00023002"/>
    </source>
</evidence>
<sequence length="258" mass="26662">MPERLRDKIALVTGIGSGMGQAIALRFAAEGATVLGCDIDAKAADATIAQAAEAGSPIDSLHPIDLTDPADVKTWIGAAAERWGRIDVLVNAAAIPPKMAPAGEMDYDTQWRPTIVGELDLVFLACNEAWPLLKASGKASIINFASVSAYRGSRQLPMLAHTAGKGAVLSFTRQLAVEGGPLGIRANTVGPGLVISAMTAEAEAVSGPKADEIVARTLMGRLGEPDDVAWGAVYLASDESSWVTGTNLQIDGGVMAQG</sequence>
<dbReference type="Proteomes" id="UP000657592">
    <property type="component" value="Unassembled WGS sequence"/>
</dbReference>
<dbReference type="PRINTS" id="PR00081">
    <property type="entry name" value="GDHRDH"/>
</dbReference>
<gene>
    <name evidence="3" type="ORF">GCM10010921_25760</name>
</gene>
<evidence type="ECO:0000313" key="4">
    <source>
        <dbReference type="Proteomes" id="UP000657592"/>
    </source>
</evidence>
<dbReference type="SUPFAM" id="SSF51735">
    <property type="entry name" value="NAD(P)-binding Rossmann-fold domains"/>
    <property type="match status" value="1"/>
</dbReference>
<keyword evidence="4" id="KW-1185">Reference proteome</keyword>
<dbReference type="PANTHER" id="PTHR24321:SF8">
    <property type="entry name" value="ESTRADIOL 17-BETA-DEHYDROGENASE 8-RELATED"/>
    <property type="match status" value="1"/>
</dbReference>
<dbReference type="RefSeq" id="WP_188756714.1">
    <property type="nucleotide sequence ID" value="NZ_BMJY01000014.1"/>
</dbReference>
<protein>
    <submittedName>
        <fullName evidence="3">Short-chain dehydrogenase</fullName>
    </submittedName>
</protein>
<dbReference type="Gene3D" id="3.40.50.720">
    <property type="entry name" value="NAD(P)-binding Rossmann-like Domain"/>
    <property type="match status" value="1"/>
</dbReference>
<dbReference type="PANTHER" id="PTHR24321">
    <property type="entry name" value="DEHYDROGENASES, SHORT CHAIN"/>
    <property type="match status" value="1"/>
</dbReference>
<dbReference type="InterPro" id="IPR036291">
    <property type="entry name" value="NAD(P)-bd_dom_sf"/>
</dbReference>
<accession>A0A917MMG4</accession>
<organism evidence="3 4">
    <name type="scientific">Microbacterium album</name>
    <dbReference type="NCBI Taxonomy" id="2053191"/>
    <lineage>
        <taxon>Bacteria</taxon>
        <taxon>Bacillati</taxon>
        <taxon>Actinomycetota</taxon>
        <taxon>Actinomycetes</taxon>
        <taxon>Micrococcales</taxon>
        <taxon>Microbacteriaceae</taxon>
        <taxon>Microbacterium</taxon>
    </lineage>
</organism>
<keyword evidence="2" id="KW-0560">Oxidoreductase</keyword>
<dbReference type="CDD" id="cd05233">
    <property type="entry name" value="SDR_c"/>
    <property type="match status" value="1"/>
</dbReference>
<proteinExistence type="inferred from homology"/>
<reference evidence="3" key="2">
    <citation type="submission" date="2020-09" db="EMBL/GenBank/DDBJ databases">
        <authorList>
            <person name="Sun Q."/>
            <person name="Zhou Y."/>
        </authorList>
    </citation>
    <scope>NUCLEOTIDE SEQUENCE</scope>
    <source>
        <strain evidence="3">CGMCC 1.15794</strain>
    </source>
</reference>
<dbReference type="GO" id="GO:0016491">
    <property type="term" value="F:oxidoreductase activity"/>
    <property type="evidence" value="ECO:0007669"/>
    <property type="project" value="UniProtKB-KW"/>
</dbReference>
<comment type="caution">
    <text evidence="3">The sequence shown here is derived from an EMBL/GenBank/DDBJ whole genome shotgun (WGS) entry which is preliminary data.</text>
</comment>